<dbReference type="GO" id="GO:0030001">
    <property type="term" value="P:metal ion transport"/>
    <property type="evidence" value="ECO:0007669"/>
    <property type="project" value="TreeGrafter"/>
</dbReference>
<dbReference type="Pfam" id="PF18139">
    <property type="entry name" value="LSDAT_euk"/>
    <property type="match status" value="1"/>
</dbReference>
<evidence type="ECO:0000313" key="2">
    <source>
        <dbReference type="EMBL" id="CAF1265211.1"/>
    </source>
</evidence>
<dbReference type="GO" id="GO:0005886">
    <property type="term" value="C:plasma membrane"/>
    <property type="evidence" value="ECO:0007669"/>
    <property type="project" value="TreeGrafter"/>
</dbReference>
<dbReference type="EMBL" id="CAJNOO010002408">
    <property type="protein sequence ID" value="CAF1265211.1"/>
    <property type="molecule type" value="Genomic_DNA"/>
</dbReference>
<evidence type="ECO:0000313" key="4">
    <source>
        <dbReference type="Proteomes" id="UP000663882"/>
    </source>
</evidence>
<organism evidence="2 4">
    <name type="scientific">Rotaria sordida</name>
    <dbReference type="NCBI Taxonomy" id="392033"/>
    <lineage>
        <taxon>Eukaryota</taxon>
        <taxon>Metazoa</taxon>
        <taxon>Spiralia</taxon>
        <taxon>Gnathifera</taxon>
        <taxon>Rotifera</taxon>
        <taxon>Eurotatoria</taxon>
        <taxon>Bdelloidea</taxon>
        <taxon>Philodinida</taxon>
        <taxon>Philodinidae</taxon>
        <taxon>Rotaria</taxon>
    </lineage>
</organism>
<proteinExistence type="predicted"/>
<gene>
    <name evidence="3" type="ORF">OTI717_LOCUS19015</name>
    <name evidence="2" type="ORF">RFH988_LOCUS27894</name>
</gene>
<dbReference type="PANTHER" id="PTHR13800:SF1">
    <property type="entry name" value="TRANSIENT RECEPTOR POTENTIAL CATION CHANNEL TRPM"/>
    <property type="match status" value="1"/>
</dbReference>
<dbReference type="PANTHER" id="PTHR13800">
    <property type="entry name" value="TRANSIENT RECEPTOR POTENTIAL CATION CHANNEL, SUBFAMILY M, MEMBER 6"/>
    <property type="match status" value="1"/>
</dbReference>
<dbReference type="Proteomes" id="UP000663882">
    <property type="component" value="Unassembled WGS sequence"/>
</dbReference>
<reference evidence="2" key="1">
    <citation type="submission" date="2021-02" db="EMBL/GenBank/DDBJ databases">
        <authorList>
            <person name="Nowell W R."/>
        </authorList>
    </citation>
    <scope>NUCLEOTIDE SEQUENCE</scope>
</reference>
<evidence type="ECO:0000313" key="3">
    <source>
        <dbReference type="EMBL" id="CAF3814327.1"/>
    </source>
</evidence>
<feature type="domain" description="TRPM SLOG" evidence="1">
    <location>
        <begin position="99"/>
        <end position="159"/>
    </location>
</feature>
<evidence type="ECO:0000259" key="1">
    <source>
        <dbReference type="Pfam" id="PF18139"/>
    </source>
</evidence>
<dbReference type="InterPro" id="IPR050927">
    <property type="entry name" value="TRPM"/>
</dbReference>
<dbReference type="EMBL" id="CAJOAX010002712">
    <property type="protein sequence ID" value="CAF3814327.1"/>
    <property type="molecule type" value="Genomic_DNA"/>
</dbReference>
<protein>
    <recommendedName>
        <fullName evidence="1">TRPM SLOG domain-containing protein</fullName>
    </recommendedName>
</protein>
<dbReference type="InterPro" id="IPR041491">
    <property type="entry name" value="TRPM_SLOG"/>
</dbReference>
<dbReference type="AlphaFoldDB" id="A0A815B3P0"/>
<dbReference type="OrthoDB" id="310870at2759"/>
<accession>A0A815B3P0</accession>
<name>A0A815B3P0_9BILA</name>
<dbReference type="GO" id="GO:0005261">
    <property type="term" value="F:monoatomic cation channel activity"/>
    <property type="evidence" value="ECO:0007669"/>
    <property type="project" value="TreeGrafter"/>
</dbReference>
<comment type="caution">
    <text evidence="2">The sequence shown here is derived from an EMBL/GenBank/DDBJ whole genome shotgun (WGS) entry which is preliminary data.</text>
</comment>
<sequence length="161" mass="18551">MSSHKTSYEKWRASILELGLNHRSTCALFSKQQQLQQVPLQQQHNDKCGCGRLKTSHSYAGLPRPQLNDNWNYATYSELIEDTKNFGILYNPYESCLTKFIRCDFKASAEKLYSLVHKDCNQEPRLIISIYGGAKYFKMNERLEKEFMRGIIEAATTAGNV</sequence>
<dbReference type="Proteomes" id="UP000663823">
    <property type="component" value="Unassembled WGS sequence"/>
</dbReference>